<name>A0A1I2D630_9BACI</name>
<feature type="domain" description="SCP" evidence="2">
    <location>
        <begin position="252"/>
        <end position="358"/>
    </location>
</feature>
<keyword evidence="5" id="KW-1185">Reference proteome</keyword>
<proteinExistence type="predicted"/>
<accession>A0A1I2D630</accession>
<dbReference type="PANTHER" id="PTHR31157">
    <property type="entry name" value="SCP DOMAIN-CONTAINING PROTEIN"/>
    <property type="match status" value="1"/>
</dbReference>
<sequence>MKKILIFIFIGFLLIGSKPFWEDSVQPIDSSPSALMSTIDSLKDRSDVPVAIRTLIEQLYSLLPSSSSTPPEPEQEVETPELHPPEEQLFSVHHIELGNTRAEVEQNLGEPERRTLNEYGVHWEAYHDNYQNFVMVAFDDEDIVRGLYTNQDLISSSTDIELETPKSLVREELGTPESAIRKVLVQYTLNDNDEYDLFQVDSMYVTLFYDKHEDNTVTAIQIIDKPLEQNKKELYAPASEQLKEGLEYQLFDITNAARVEHNLSPLTWADHAKETARSHSKDMAENHYFDHINLEGQSPFDRMAEDNIRFLSAGENLAYAQFSSIYAHEGLMNSAGHRKNILGNTFTHLGVGVAFNEESHPYYTELFFTK</sequence>
<dbReference type="Proteomes" id="UP000199516">
    <property type="component" value="Unassembled WGS sequence"/>
</dbReference>
<organism evidence="4 5">
    <name type="scientific">Alteribacillus iranensis</name>
    <dbReference type="NCBI Taxonomy" id="930128"/>
    <lineage>
        <taxon>Bacteria</taxon>
        <taxon>Bacillati</taxon>
        <taxon>Bacillota</taxon>
        <taxon>Bacilli</taxon>
        <taxon>Bacillales</taxon>
        <taxon>Bacillaceae</taxon>
        <taxon>Alteribacillus</taxon>
    </lineage>
</organism>
<evidence type="ECO:0000259" key="3">
    <source>
        <dbReference type="Pfam" id="PF14504"/>
    </source>
</evidence>
<evidence type="ECO:0000259" key="2">
    <source>
        <dbReference type="Pfam" id="PF00188"/>
    </source>
</evidence>
<dbReference type="InterPro" id="IPR014044">
    <property type="entry name" value="CAP_dom"/>
</dbReference>
<dbReference type="STRING" id="930128.SAMN05192532_103405"/>
<dbReference type="InterPro" id="IPR035940">
    <property type="entry name" value="CAP_sf"/>
</dbReference>
<dbReference type="AlphaFoldDB" id="A0A1I2D630"/>
<feature type="region of interest" description="Disordered" evidence="1">
    <location>
        <begin position="63"/>
        <end position="82"/>
    </location>
</feature>
<dbReference type="Pfam" id="PF00188">
    <property type="entry name" value="CAP"/>
    <property type="match status" value="1"/>
</dbReference>
<gene>
    <name evidence="4" type="ORF">SAMN05192532_103405</name>
</gene>
<evidence type="ECO:0000313" key="5">
    <source>
        <dbReference type="Proteomes" id="UP000199516"/>
    </source>
</evidence>
<feature type="domain" description="CAP-associated" evidence="3">
    <location>
        <begin position="97"/>
        <end position="232"/>
    </location>
</feature>
<dbReference type="PANTHER" id="PTHR31157:SF1">
    <property type="entry name" value="SCP DOMAIN-CONTAINING PROTEIN"/>
    <property type="match status" value="1"/>
</dbReference>
<dbReference type="Pfam" id="PF14504">
    <property type="entry name" value="CAP_assoc_N"/>
    <property type="match status" value="1"/>
</dbReference>
<dbReference type="InterPro" id="IPR029410">
    <property type="entry name" value="CAP_assoc"/>
</dbReference>
<evidence type="ECO:0000313" key="4">
    <source>
        <dbReference type="EMBL" id="SFE75430.1"/>
    </source>
</evidence>
<dbReference type="Gene3D" id="3.40.33.10">
    <property type="entry name" value="CAP"/>
    <property type="match status" value="1"/>
</dbReference>
<protein>
    <submittedName>
        <fullName evidence="4">Cysteine-rich secretory protein family protein</fullName>
    </submittedName>
</protein>
<evidence type="ECO:0000256" key="1">
    <source>
        <dbReference type="SAM" id="MobiDB-lite"/>
    </source>
</evidence>
<dbReference type="RefSeq" id="WP_245757863.1">
    <property type="nucleotide sequence ID" value="NZ_FONT01000003.1"/>
</dbReference>
<dbReference type="SUPFAM" id="SSF55797">
    <property type="entry name" value="PR-1-like"/>
    <property type="match status" value="1"/>
</dbReference>
<dbReference type="CDD" id="cd05379">
    <property type="entry name" value="CAP_bacterial"/>
    <property type="match status" value="1"/>
</dbReference>
<reference evidence="4 5" key="1">
    <citation type="submission" date="2016-10" db="EMBL/GenBank/DDBJ databases">
        <authorList>
            <person name="de Groot N.N."/>
        </authorList>
    </citation>
    <scope>NUCLEOTIDE SEQUENCE [LARGE SCALE GENOMIC DNA]</scope>
    <source>
        <strain evidence="4 5">DSM 23995</strain>
    </source>
</reference>
<dbReference type="EMBL" id="FONT01000003">
    <property type="protein sequence ID" value="SFE75430.1"/>
    <property type="molecule type" value="Genomic_DNA"/>
</dbReference>